<evidence type="ECO:0000256" key="7">
    <source>
        <dbReference type="ARBA" id="ARBA00038005"/>
    </source>
</evidence>
<name>A0A132BB02_MOLSC</name>
<keyword evidence="11" id="KW-1185">Reference proteome</keyword>
<keyword evidence="5" id="KW-0804">Transcription</keyword>
<evidence type="ECO:0000256" key="6">
    <source>
        <dbReference type="ARBA" id="ARBA00023242"/>
    </source>
</evidence>
<dbReference type="InterPro" id="IPR037525">
    <property type="entry name" value="Velvet_dom"/>
</dbReference>
<feature type="compositionally biased region" description="Low complexity" evidence="8">
    <location>
        <begin position="318"/>
        <end position="329"/>
    </location>
</feature>
<gene>
    <name evidence="10" type="ORF">LY89DRAFT_676539</name>
</gene>
<dbReference type="EMBL" id="KQ947433">
    <property type="protein sequence ID" value="KUJ09179.1"/>
    <property type="molecule type" value="Genomic_DNA"/>
</dbReference>
<feature type="region of interest" description="Disordered" evidence="8">
    <location>
        <begin position="257"/>
        <end position="442"/>
    </location>
</feature>
<feature type="compositionally biased region" description="Basic and acidic residues" evidence="8">
    <location>
        <begin position="277"/>
        <end position="288"/>
    </location>
</feature>
<keyword evidence="4" id="KW-0805">Transcription regulation</keyword>
<feature type="compositionally biased region" description="Basic and acidic residues" evidence="8">
    <location>
        <begin position="387"/>
        <end position="398"/>
    </location>
</feature>
<feature type="compositionally biased region" description="Low complexity" evidence="8">
    <location>
        <begin position="339"/>
        <end position="354"/>
    </location>
</feature>
<dbReference type="FunFam" id="2.60.40.3960:FF:000001">
    <property type="entry name" value="Sexual development activator VeA"/>
    <property type="match status" value="1"/>
</dbReference>
<keyword evidence="6" id="KW-0539">Nucleus</keyword>
<dbReference type="PROSITE" id="PS51821">
    <property type="entry name" value="VELVET"/>
    <property type="match status" value="1"/>
</dbReference>
<comment type="subcellular location">
    <subcellularLocation>
        <location evidence="2">Cytoplasm</location>
    </subcellularLocation>
    <subcellularLocation>
        <location evidence="1">Nucleus</location>
    </subcellularLocation>
</comment>
<dbReference type="GO" id="GO:0005634">
    <property type="term" value="C:nucleus"/>
    <property type="evidence" value="ECO:0007669"/>
    <property type="project" value="UniProtKB-SubCell"/>
</dbReference>
<evidence type="ECO:0000256" key="4">
    <source>
        <dbReference type="ARBA" id="ARBA00023015"/>
    </source>
</evidence>
<dbReference type="GeneID" id="28823323"/>
<dbReference type="PANTHER" id="PTHR33572:SF14">
    <property type="entry name" value="DEVELOPMENTAL AND SECONDARY METABOLISM REGULATOR VEA"/>
    <property type="match status" value="1"/>
</dbReference>
<feature type="compositionally biased region" description="Basic and acidic residues" evidence="8">
    <location>
        <begin position="257"/>
        <end position="266"/>
    </location>
</feature>
<dbReference type="GO" id="GO:0034250">
    <property type="term" value="P:positive regulation of amide metabolic process"/>
    <property type="evidence" value="ECO:0007669"/>
    <property type="project" value="UniProtKB-ARBA"/>
</dbReference>
<dbReference type="InParanoid" id="A0A132BB02"/>
<feature type="compositionally biased region" description="Acidic residues" evidence="8">
    <location>
        <begin position="535"/>
        <end position="544"/>
    </location>
</feature>
<evidence type="ECO:0000256" key="5">
    <source>
        <dbReference type="ARBA" id="ARBA00023163"/>
    </source>
</evidence>
<sequence>MAGTTASIRRSPIPEIITRKTNDGRNIEYHLTVIQQPERARACGSGAKSSADRRPVDPPPVVELRIFSVNGADKEDITFSYSANFFLFATLEVARPMAHGRVQQAAASQQVPVLTGMPVSGMAYLDRPSEAGYFIFPDLSVRHEGLYRLSFNLYEEMRDRDGDAEAPSDKSRVLAGPGTPDASFDWRMEVKSAEFTVFSAKKFPGLAESTALSRTVAEQGCRVRIRRDVRMRRRESKNAGEYEDPAENDAFERGRAAAQDFEERRSRSLSGSPDNRPAYDTEQRRHYQDQYAPSYSASPVAGNAPIPQGGHLGFIGGPSAQYQAPSQPQFAPPQPPAPQAYQPPQQPYHAQGQPPYRPQPAPAPPSHSSYAYDRNYPHSAYASNPPREQRELEPEYRRASIASYVPPSSQIPYPSVDSNYARPPYHGYAPRGNSPPPALAPLKLHSIEPKFDATSPPAPLSAVKTIAPPLPSPIFPRAQEAPLYSQYSAPLPAAEPARDIARNGKRPFDSVFSSAASTKPLHNGMRPSSSHGPSVEEDDEDDVPADLKMMYKRADGTSYSRPLPHLIE</sequence>
<feature type="domain" description="Velvet" evidence="9">
    <location>
        <begin position="24"/>
        <end position="226"/>
    </location>
</feature>
<feature type="compositionally biased region" description="Polar residues" evidence="8">
    <location>
        <begin position="406"/>
        <end position="418"/>
    </location>
</feature>
<evidence type="ECO:0000256" key="1">
    <source>
        <dbReference type="ARBA" id="ARBA00004123"/>
    </source>
</evidence>
<dbReference type="GO" id="GO:0051176">
    <property type="term" value="P:positive regulation of sulfur metabolic process"/>
    <property type="evidence" value="ECO:0007669"/>
    <property type="project" value="UniProtKB-ARBA"/>
</dbReference>
<dbReference type="Pfam" id="PF11754">
    <property type="entry name" value="Velvet"/>
    <property type="match status" value="2"/>
</dbReference>
<organism evidence="10 11">
    <name type="scientific">Mollisia scopiformis</name>
    <name type="common">Conifer needle endophyte fungus</name>
    <name type="synonym">Phialocephala scopiformis</name>
    <dbReference type="NCBI Taxonomy" id="149040"/>
    <lineage>
        <taxon>Eukaryota</taxon>
        <taxon>Fungi</taxon>
        <taxon>Dikarya</taxon>
        <taxon>Ascomycota</taxon>
        <taxon>Pezizomycotina</taxon>
        <taxon>Leotiomycetes</taxon>
        <taxon>Helotiales</taxon>
        <taxon>Mollisiaceae</taxon>
        <taxon>Mollisia</taxon>
    </lineage>
</organism>
<reference evidence="10 11" key="1">
    <citation type="submission" date="2015-10" db="EMBL/GenBank/DDBJ databases">
        <title>Full genome of DAOMC 229536 Phialocephala scopiformis, a fungal endophyte of spruce producing the potent anti-insectan compound rugulosin.</title>
        <authorList>
            <consortium name="DOE Joint Genome Institute"/>
            <person name="Walker A.K."/>
            <person name="Frasz S.L."/>
            <person name="Seifert K.A."/>
            <person name="Miller J.D."/>
            <person name="Mondo S.J."/>
            <person name="Labutti K."/>
            <person name="Lipzen A."/>
            <person name="Dockter R."/>
            <person name="Kennedy M."/>
            <person name="Grigoriev I.V."/>
            <person name="Spatafora J.W."/>
        </authorList>
    </citation>
    <scope>NUCLEOTIDE SEQUENCE [LARGE SCALE GENOMIC DNA]</scope>
    <source>
        <strain evidence="10 11">CBS 120377</strain>
    </source>
</reference>
<keyword evidence="3" id="KW-0963">Cytoplasm</keyword>
<proteinExistence type="inferred from homology"/>
<feature type="compositionally biased region" description="Pro residues" evidence="8">
    <location>
        <begin position="355"/>
        <end position="365"/>
    </location>
</feature>
<protein>
    <recommendedName>
        <fullName evidence="9">Velvet domain-containing protein</fullName>
    </recommendedName>
</protein>
<dbReference type="OrthoDB" id="5384689at2759"/>
<evidence type="ECO:0000313" key="10">
    <source>
        <dbReference type="EMBL" id="KUJ09179.1"/>
    </source>
</evidence>
<evidence type="ECO:0000259" key="9">
    <source>
        <dbReference type="PROSITE" id="PS51821"/>
    </source>
</evidence>
<evidence type="ECO:0000256" key="2">
    <source>
        <dbReference type="ARBA" id="ARBA00004496"/>
    </source>
</evidence>
<dbReference type="RefSeq" id="XP_018063534.1">
    <property type="nucleotide sequence ID" value="XM_018213597.1"/>
</dbReference>
<feature type="region of interest" description="Disordered" evidence="8">
    <location>
        <begin position="504"/>
        <end position="568"/>
    </location>
</feature>
<dbReference type="STRING" id="149040.A0A132BB02"/>
<dbReference type="PANTHER" id="PTHR33572">
    <property type="entry name" value="SPORE DEVELOPMENT REGULATOR VOSA"/>
    <property type="match status" value="1"/>
</dbReference>
<dbReference type="AlphaFoldDB" id="A0A132BB02"/>
<dbReference type="Gene3D" id="2.60.40.3960">
    <property type="entry name" value="Velvet domain"/>
    <property type="match status" value="1"/>
</dbReference>
<evidence type="ECO:0000256" key="3">
    <source>
        <dbReference type="ARBA" id="ARBA00022490"/>
    </source>
</evidence>
<dbReference type="KEGG" id="psco:LY89DRAFT_676539"/>
<accession>A0A132BB02</accession>
<dbReference type="GO" id="GO:0043455">
    <property type="term" value="P:regulation of secondary metabolic process"/>
    <property type="evidence" value="ECO:0007669"/>
    <property type="project" value="UniProtKB-ARBA"/>
</dbReference>
<dbReference type="Proteomes" id="UP000070700">
    <property type="component" value="Unassembled WGS sequence"/>
</dbReference>
<dbReference type="GO" id="GO:0005737">
    <property type="term" value="C:cytoplasm"/>
    <property type="evidence" value="ECO:0007669"/>
    <property type="project" value="UniProtKB-SubCell"/>
</dbReference>
<dbReference type="InterPro" id="IPR038491">
    <property type="entry name" value="Velvet_dom_sf"/>
</dbReference>
<evidence type="ECO:0000256" key="8">
    <source>
        <dbReference type="SAM" id="MobiDB-lite"/>
    </source>
</evidence>
<dbReference type="InterPro" id="IPR021740">
    <property type="entry name" value="Velvet"/>
</dbReference>
<comment type="similarity">
    <text evidence="7">Belongs to the velvet family. VeA subfamily.</text>
</comment>
<evidence type="ECO:0000313" key="11">
    <source>
        <dbReference type="Proteomes" id="UP000070700"/>
    </source>
</evidence>